<dbReference type="NCBIfam" id="TIGR00026">
    <property type="entry name" value="hi_GC_TIGR00026"/>
    <property type="match status" value="1"/>
</dbReference>
<dbReference type="AlphaFoldDB" id="F1YLH9"/>
<dbReference type="RefSeq" id="WP_009679971.1">
    <property type="nucleotide sequence ID" value="NZ_AEUD01000012.1"/>
</dbReference>
<gene>
    <name evidence="3" type="ORF">SCNU_13854</name>
</gene>
<dbReference type="PANTHER" id="PTHR39428:SF1">
    <property type="entry name" value="F420H(2)-DEPENDENT QUINONE REDUCTASE RV1261C"/>
    <property type="match status" value="1"/>
</dbReference>
<keyword evidence="4" id="KW-1185">Reference proteome</keyword>
<evidence type="ECO:0000313" key="4">
    <source>
        <dbReference type="Proteomes" id="UP000035065"/>
    </source>
</evidence>
<dbReference type="PANTHER" id="PTHR39428">
    <property type="entry name" value="F420H(2)-DEPENDENT QUINONE REDUCTASE RV1261C"/>
    <property type="match status" value="1"/>
</dbReference>
<dbReference type="eggNOG" id="COG3945">
    <property type="taxonomic scope" value="Bacteria"/>
</dbReference>
<dbReference type="Pfam" id="PF04075">
    <property type="entry name" value="F420H2_quin_red"/>
    <property type="match status" value="1"/>
</dbReference>
<evidence type="ECO:0000256" key="1">
    <source>
        <dbReference type="ARBA" id="ARBA00008710"/>
    </source>
</evidence>
<evidence type="ECO:0008006" key="5">
    <source>
        <dbReference type="Google" id="ProtNLM"/>
    </source>
</evidence>
<comment type="similarity">
    <text evidence="1">Belongs to the F420H(2)-dependent quinone reductase family.</text>
</comment>
<comment type="catalytic activity">
    <reaction evidence="2">
        <text>oxidized coenzyme F420-(gamma-L-Glu)(n) + a quinol + H(+) = reduced coenzyme F420-(gamma-L-Glu)(n) + a quinone</text>
        <dbReference type="Rhea" id="RHEA:39663"/>
        <dbReference type="Rhea" id="RHEA-COMP:12939"/>
        <dbReference type="Rhea" id="RHEA-COMP:14378"/>
        <dbReference type="ChEBI" id="CHEBI:15378"/>
        <dbReference type="ChEBI" id="CHEBI:24646"/>
        <dbReference type="ChEBI" id="CHEBI:132124"/>
        <dbReference type="ChEBI" id="CHEBI:133980"/>
        <dbReference type="ChEBI" id="CHEBI:139511"/>
    </reaction>
</comment>
<protein>
    <recommendedName>
        <fullName evidence="5">Deazaflavin-dependent nitroreductase family protein</fullName>
    </recommendedName>
</protein>
<organism evidence="3 4">
    <name type="scientific">Gordonia neofelifaecis NRRL B-59395</name>
    <dbReference type="NCBI Taxonomy" id="644548"/>
    <lineage>
        <taxon>Bacteria</taxon>
        <taxon>Bacillati</taxon>
        <taxon>Actinomycetota</taxon>
        <taxon>Actinomycetes</taxon>
        <taxon>Mycobacteriales</taxon>
        <taxon>Gordoniaceae</taxon>
        <taxon>Gordonia</taxon>
    </lineage>
</organism>
<sequence length="173" mass="19014">MSSPTEDDLPIVDPARGLRTSVKLFAAVLRTPVGRWTSIELAPRIDPTLLRISRGKVSSGMVLPTALLTTIGAKSGAERVNPVLYFHDGDDVVVIASSYGRDTNPAWFHNLRAHPRVRLSKSGGGRWRTAEVVDDEAELARLWALADSVFPLFADYRRRAAEVGRTIPVIRIS</sequence>
<dbReference type="GO" id="GO:0070967">
    <property type="term" value="F:coenzyme F420 binding"/>
    <property type="evidence" value="ECO:0007669"/>
    <property type="project" value="TreeGrafter"/>
</dbReference>
<dbReference type="InterPro" id="IPR012349">
    <property type="entry name" value="Split_barrel_FMN-bd"/>
</dbReference>
<dbReference type="EMBL" id="AEUD01000012">
    <property type="protein sequence ID" value="EGD54373.1"/>
    <property type="molecule type" value="Genomic_DNA"/>
</dbReference>
<accession>F1YLH9</accession>
<dbReference type="GO" id="GO:0016491">
    <property type="term" value="F:oxidoreductase activity"/>
    <property type="evidence" value="ECO:0007669"/>
    <property type="project" value="InterPro"/>
</dbReference>
<dbReference type="GO" id="GO:0005886">
    <property type="term" value="C:plasma membrane"/>
    <property type="evidence" value="ECO:0007669"/>
    <property type="project" value="TreeGrafter"/>
</dbReference>
<evidence type="ECO:0000256" key="2">
    <source>
        <dbReference type="ARBA" id="ARBA00049106"/>
    </source>
</evidence>
<dbReference type="InterPro" id="IPR004378">
    <property type="entry name" value="F420H2_quin_Rdtase"/>
</dbReference>
<dbReference type="SUPFAM" id="SSF50475">
    <property type="entry name" value="FMN-binding split barrel"/>
    <property type="match status" value="1"/>
</dbReference>
<comment type="caution">
    <text evidence="3">The sequence shown here is derived from an EMBL/GenBank/DDBJ whole genome shotgun (WGS) entry which is preliminary data.</text>
</comment>
<dbReference type="OrthoDB" id="8225825at2"/>
<reference evidence="3 4" key="1">
    <citation type="journal article" date="2011" name="J. Bacteriol.">
        <title>Draft Genome Sequence of Gordonia neofelifaecis NRRL B-59395, a Cholesterol-Degrading Actinomycete.</title>
        <authorList>
            <person name="Ge F."/>
            <person name="Li W."/>
            <person name="Chen G."/>
            <person name="Liu Y."/>
            <person name="Zhang G."/>
            <person name="Yong B."/>
            <person name="Wang Q."/>
            <person name="Wang N."/>
            <person name="Huang Z."/>
            <person name="Li W."/>
            <person name="Wang J."/>
            <person name="Wu C."/>
            <person name="Xie Q."/>
            <person name="Liu G."/>
        </authorList>
    </citation>
    <scope>NUCLEOTIDE SEQUENCE [LARGE SCALE GENOMIC DNA]</scope>
    <source>
        <strain evidence="3 4">NRRL B-59395</strain>
    </source>
</reference>
<dbReference type="Gene3D" id="2.30.110.10">
    <property type="entry name" value="Electron Transport, Fmn-binding Protein, Chain A"/>
    <property type="match status" value="1"/>
</dbReference>
<evidence type="ECO:0000313" key="3">
    <source>
        <dbReference type="EMBL" id="EGD54373.1"/>
    </source>
</evidence>
<dbReference type="STRING" id="644548.SCNU_13854"/>
<proteinExistence type="inferred from homology"/>
<dbReference type="Proteomes" id="UP000035065">
    <property type="component" value="Unassembled WGS sequence"/>
</dbReference>
<name>F1YLH9_9ACTN</name>